<reference evidence="2" key="1">
    <citation type="submission" date="2020-08" db="EMBL/GenBank/DDBJ databases">
        <title>Multicomponent nature underlies the extraordinary mechanical properties of spider dragline silk.</title>
        <authorList>
            <person name="Kono N."/>
            <person name="Nakamura H."/>
            <person name="Mori M."/>
            <person name="Yoshida Y."/>
            <person name="Ohtoshi R."/>
            <person name="Malay A.D."/>
            <person name="Moran D.A.P."/>
            <person name="Tomita M."/>
            <person name="Numata K."/>
            <person name="Arakawa K."/>
        </authorList>
    </citation>
    <scope>NUCLEOTIDE SEQUENCE</scope>
</reference>
<keyword evidence="3" id="KW-1185">Reference proteome</keyword>
<dbReference type="Pfam" id="PF18028">
    <property type="entry name" value="Zmiz1_N"/>
    <property type="match status" value="1"/>
</dbReference>
<dbReference type="InterPro" id="IPR040797">
    <property type="entry name" value="ZMIZ1_N"/>
</dbReference>
<name>A0A8X6JQ79_NEPPI</name>
<organism evidence="2 3">
    <name type="scientific">Nephila pilipes</name>
    <name type="common">Giant wood spider</name>
    <name type="synonym">Nephila maculata</name>
    <dbReference type="NCBI Taxonomy" id="299642"/>
    <lineage>
        <taxon>Eukaryota</taxon>
        <taxon>Metazoa</taxon>
        <taxon>Ecdysozoa</taxon>
        <taxon>Arthropoda</taxon>
        <taxon>Chelicerata</taxon>
        <taxon>Arachnida</taxon>
        <taxon>Araneae</taxon>
        <taxon>Araneomorphae</taxon>
        <taxon>Entelegynae</taxon>
        <taxon>Araneoidea</taxon>
        <taxon>Nephilidae</taxon>
        <taxon>Nephila</taxon>
    </lineage>
</organism>
<evidence type="ECO:0000259" key="1">
    <source>
        <dbReference type="Pfam" id="PF18028"/>
    </source>
</evidence>
<comment type="caution">
    <text evidence="2">The sequence shown here is derived from an EMBL/GenBank/DDBJ whole genome shotgun (WGS) entry which is preliminary data.</text>
</comment>
<feature type="domain" description="ZMIZ1 N-terminal" evidence="1">
    <location>
        <begin position="5"/>
        <end position="62"/>
    </location>
</feature>
<dbReference type="EMBL" id="BMAW01045614">
    <property type="protein sequence ID" value="GFS51005.1"/>
    <property type="molecule type" value="Genomic_DNA"/>
</dbReference>
<evidence type="ECO:0000313" key="3">
    <source>
        <dbReference type="Proteomes" id="UP000887013"/>
    </source>
</evidence>
<proteinExistence type="predicted"/>
<dbReference type="OrthoDB" id="10068228at2759"/>
<evidence type="ECO:0000313" key="2">
    <source>
        <dbReference type="EMBL" id="GFS51005.1"/>
    </source>
</evidence>
<dbReference type="AlphaFoldDB" id="A0A8X6JQ79"/>
<gene>
    <name evidence="2" type="ORF">NPIL_568261</name>
</gene>
<sequence length="130" mass="14989">MYFQLYTFCAFSALIKVPFWEILLHLVVHRVSTHQGYDLDLGYRLLAVCAAQRDKFSPKSSVSGTPYETMEYSKLLQKPFQSEPFPALHTKRSVLKSHPQSVRKSLSERLSAKETTKFTSFSTFVLDCWS</sequence>
<protein>
    <recommendedName>
        <fullName evidence="1">ZMIZ1 N-terminal domain-containing protein</fullName>
    </recommendedName>
</protein>
<accession>A0A8X6JQ79</accession>
<dbReference type="Proteomes" id="UP000887013">
    <property type="component" value="Unassembled WGS sequence"/>
</dbReference>